<dbReference type="Pfam" id="PF00071">
    <property type="entry name" value="Ras"/>
    <property type="match status" value="1"/>
</dbReference>
<dbReference type="Gene3D" id="3.40.50.300">
    <property type="entry name" value="P-loop containing nucleotide triphosphate hydrolases"/>
    <property type="match status" value="1"/>
</dbReference>
<evidence type="ECO:0000256" key="2">
    <source>
        <dbReference type="ARBA" id="ARBA00022741"/>
    </source>
</evidence>
<sequence>MEKDSIENVKNWIDSVKERNPDDTVILIIGTKVDLRKSEEVFETVGKQFITENKAFFFETSARYRRNNEYSLKVDNM</sequence>
<name>A0A087SUL8_STEMI</name>
<gene>
    <name evidence="3" type="ORF">X975_07397</name>
</gene>
<keyword evidence="4" id="KW-1185">Reference proteome</keyword>
<organism evidence="3 4">
    <name type="scientific">Stegodyphus mimosarum</name>
    <name type="common">African social velvet spider</name>
    <dbReference type="NCBI Taxonomy" id="407821"/>
    <lineage>
        <taxon>Eukaryota</taxon>
        <taxon>Metazoa</taxon>
        <taxon>Ecdysozoa</taxon>
        <taxon>Arthropoda</taxon>
        <taxon>Chelicerata</taxon>
        <taxon>Arachnida</taxon>
        <taxon>Araneae</taxon>
        <taxon>Araneomorphae</taxon>
        <taxon>Entelegynae</taxon>
        <taxon>Eresoidea</taxon>
        <taxon>Eresidae</taxon>
        <taxon>Stegodyphus</taxon>
    </lineage>
</organism>
<dbReference type="PROSITE" id="PS51419">
    <property type="entry name" value="RAB"/>
    <property type="match status" value="1"/>
</dbReference>
<dbReference type="PANTHER" id="PTHR47978">
    <property type="match status" value="1"/>
</dbReference>
<evidence type="ECO:0000313" key="3">
    <source>
        <dbReference type="EMBL" id="KFM56557.1"/>
    </source>
</evidence>
<evidence type="ECO:0000313" key="4">
    <source>
        <dbReference type="Proteomes" id="UP000054359"/>
    </source>
</evidence>
<dbReference type="EMBL" id="KK112025">
    <property type="protein sequence ID" value="KFM56557.1"/>
    <property type="molecule type" value="Genomic_DNA"/>
</dbReference>
<feature type="non-terminal residue" evidence="3">
    <location>
        <position position="77"/>
    </location>
</feature>
<keyword evidence="2" id="KW-0547">Nucleotide-binding</keyword>
<dbReference type="AlphaFoldDB" id="A0A087SUL8"/>
<comment type="similarity">
    <text evidence="1">Belongs to the small GTPase superfamily. Rab family.</text>
</comment>
<reference evidence="3 4" key="1">
    <citation type="submission" date="2013-11" db="EMBL/GenBank/DDBJ databases">
        <title>Genome sequencing of Stegodyphus mimosarum.</title>
        <authorList>
            <person name="Bechsgaard J."/>
        </authorList>
    </citation>
    <scope>NUCLEOTIDE SEQUENCE [LARGE SCALE GENOMIC DNA]</scope>
</reference>
<dbReference type="InterPro" id="IPR027417">
    <property type="entry name" value="P-loop_NTPase"/>
</dbReference>
<dbReference type="InterPro" id="IPR001806">
    <property type="entry name" value="Small_GTPase"/>
</dbReference>
<dbReference type="OrthoDB" id="63533at2759"/>
<dbReference type="SUPFAM" id="SSF52540">
    <property type="entry name" value="P-loop containing nucleoside triphosphate hydrolases"/>
    <property type="match status" value="1"/>
</dbReference>
<accession>A0A087SUL8</accession>
<dbReference type="GO" id="GO:0005525">
    <property type="term" value="F:GTP binding"/>
    <property type="evidence" value="ECO:0007669"/>
    <property type="project" value="InterPro"/>
</dbReference>
<protein>
    <submittedName>
        <fullName evidence="3">Uncharacterized protein</fullName>
    </submittedName>
</protein>
<evidence type="ECO:0000256" key="1">
    <source>
        <dbReference type="ARBA" id="ARBA00006270"/>
    </source>
</evidence>
<dbReference type="Proteomes" id="UP000054359">
    <property type="component" value="Unassembled WGS sequence"/>
</dbReference>
<proteinExistence type="inferred from homology"/>
<dbReference type="GO" id="GO:0003924">
    <property type="term" value="F:GTPase activity"/>
    <property type="evidence" value="ECO:0007669"/>
    <property type="project" value="InterPro"/>
</dbReference>